<sequence>MFRGKPILAGSSDLNQIQLIFSLVGTPTEENMPGWSSLPGCEGVKSFGYKLGNLSDAFRDIGPMAVSLLGELLKLDWRKRINAIDALKHPYFFTPPLPAQPGELPHFEDSHELDRRKFRGQKAAMPPAPAGGSVGMGPNGGWTTNSGPRPGLENRNSRIPGAARAGKPGDEPYSARIGQGIHDSYRQRESGLPPKPPAPARPGPPGRDGRYDQRRDRMNQGRFGGRTESSSYVPNYGARDDRIRSRDGYNNPGSFPPQSNRRNQRDYDSRRRSRSPNFRYDGYGVDRALYRR</sequence>
<dbReference type="STRING" id="2070753.A0A3A2ZTN5"/>
<accession>A0A3A2ZTN5</accession>
<gene>
    <name evidence="2" type="ORF">PHISCL_01125</name>
</gene>
<feature type="compositionally biased region" description="Basic and acidic residues" evidence="1">
    <location>
        <begin position="238"/>
        <end position="247"/>
    </location>
</feature>
<keyword evidence="3" id="KW-1185">Reference proteome</keyword>
<proteinExistence type="predicted"/>
<feature type="compositionally biased region" description="Basic and acidic residues" evidence="1">
    <location>
        <begin position="207"/>
        <end position="219"/>
    </location>
</feature>
<protein>
    <submittedName>
        <fullName evidence="2">Uncharacterized protein</fullName>
    </submittedName>
</protein>
<reference evidence="3" key="1">
    <citation type="submission" date="2017-02" db="EMBL/GenBank/DDBJ databases">
        <authorList>
            <person name="Tafer H."/>
            <person name="Lopandic K."/>
        </authorList>
    </citation>
    <scope>NUCLEOTIDE SEQUENCE [LARGE SCALE GENOMIC DNA]</scope>
    <source>
        <strain evidence="3">CBS 366.77</strain>
    </source>
</reference>
<dbReference type="Gene3D" id="1.10.510.10">
    <property type="entry name" value="Transferase(Phosphotransferase) domain 1"/>
    <property type="match status" value="1"/>
</dbReference>
<evidence type="ECO:0000256" key="1">
    <source>
        <dbReference type="SAM" id="MobiDB-lite"/>
    </source>
</evidence>
<dbReference type="AlphaFoldDB" id="A0A3A2ZTN5"/>
<name>A0A3A2ZTN5_9EURO</name>
<dbReference type="EMBL" id="MVGC01000020">
    <property type="protein sequence ID" value="RJE26512.1"/>
    <property type="molecule type" value="Genomic_DNA"/>
</dbReference>
<dbReference type="OrthoDB" id="28397at2759"/>
<feature type="compositionally biased region" description="Pro residues" evidence="1">
    <location>
        <begin position="193"/>
        <end position="205"/>
    </location>
</feature>
<dbReference type="InterPro" id="IPR011009">
    <property type="entry name" value="Kinase-like_dom_sf"/>
</dbReference>
<feature type="region of interest" description="Disordered" evidence="1">
    <location>
        <begin position="119"/>
        <end position="292"/>
    </location>
</feature>
<evidence type="ECO:0000313" key="2">
    <source>
        <dbReference type="EMBL" id="RJE26512.1"/>
    </source>
</evidence>
<evidence type="ECO:0000313" key="3">
    <source>
        <dbReference type="Proteomes" id="UP000266188"/>
    </source>
</evidence>
<organism evidence="2 3">
    <name type="scientific">Aspergillus sclerotialis</name>
    <dbReference type="NCBI Taxonomy" id="2070753"/>
    <lineage>
        <taxon>Eukaryota</taxon>
        <taxon>Fungi</taxon>
        <taxon>Dikarya</taxon>
        <taxon>Ascomycota</taxon>
        <taxon>Pezizomycotina</taxon>
        <taxon>Eurotiomycetes</taxon>
        <taxon>Eurotiomycetidae</taxon>
        <taxon>Eurotiales</taxon>
        <taxon>Aspergillaceae</taxon>
        <taxon>Aspergillus</taxon>
        <taxon>Aspergillus subgen. Polypaecilum</taxon>
    </lineage>
</organism>
<dbReference type="Gene3D" id="3.30.200.20">
    <property type="entry name" value="Phosphorylase Kinase, domain 1"/>
    <property type="match status" value="1"/>
</dbReference>
<dbReference type="Proteomes" id="UP000266188">
    <property type="component" value="Unassembled WGS sequence"/>
</dbReference>
<dbReference type="SUPFAM" id="SSF56112">
    <property type="entry name" value="Protein kinase-like (PK-like)"/>
    <property type="match status" value="1"/>
</dbReference>
<comment type="caution">
    <text evidence="2">The sequence shown here is derived from an EMBL/GenBank/DDBJ whole genome shotgun (WGS) entry which is preliminary data.</text>
</comment>